<proteinExistence type="predicted"/>
<dbReference type="SMART" id="SM00974">
    <property type="entry name" value="T5orf172"/>
    <property type="match status" value="1"/>
</dbReference>
<name>A0A484Z2V7_9ENTR</name>
<evidence type="ECO:0000259" key="1">
    <source>
        <dbReference type="SMART" id="SM00974"/>
    </source>
</evidence>
<sequence>MNKAGKIAYSWLKAQSDSEKIRFIAQALGSVEYQAFIKKHQPEKHHAHNLPLSFLKWHLPQKLVASYHGKEIDLRSVPEMVGDKLEIRHTWMPTGQFAPSRHGSYIPLGTHFACTALMQPFLQKQQEKCLEQAWQAALPLLLSPDISNNNEFTAPWLDYEPYLNGETDVYFLLDEPQERVKIGISGNLRQRVDTLKQQHNTSLSLISIIPAGGIETESALHLFFKKYRLDQKGLGREWFSYTDELCEFINTLNTYAIRSHCLRAYGII</sequence>
<organism evidence="2 3">
    <name type="scientific">Enterobacter cancerogenus</name>
    <dbReference type="NCBI Taxonomy" id="69218"/>
    <lineage>
        <taxon>Bacteria</taxon>
        <taxon>Pseudomonadati</taxon>
        <taxon>Pseudomonadota</taxon>
        <taxon>Gammaproteobacteria</taxon>
        <taxon>Enterobacterales</taxon>
        <taxon>Enterobacteriaceae</taxon>
        <taxon>Enterobacter</taxon>
        <taxon>Enterobacter cloacae complex</taxon>
    </lineage>
</organism>
<dbReference type="Pfam" id="PF13455">
    <property type="entry name" value="MUG113"/>
    <property type="match status" value="1"/>
</dbReference>
<dbReference type="InterPro" id="IPR018306">
    <property type="entry name" value="Phage_T5_Orf172_DNA-bd"/>
</dbReference>
<evidence type="ECO:0000313" key="3">
    <source>
        <dbReference type="Proteomes" id="UP000351155"/>
    </source>
</evidence>
<feature type="domain" description="Bacteriophage T5 Orf172 DNA-binding" evidence="1">
    <location>
        <begin position="174"/>
        <end position="252"/>
    </location>
</feature>
<protein>
    <submittedName>
        <fullName evidence="2">T5orf172 domain</fullName>
    </submittedName>
</protein>
<dbReference type="EMBL" id="CAADIW010000056">
    <property type="protein sequence ID" value="VFS42860.1"/>
    <property type="molecule type" value="Genomic_DNA"/>
</dbReference>
<accession>A0A484Z2V7</accession>
<dbReference type="AlphaFoldDB" id="A0A484Z2V7"/>
<dbReference type="Proteomes" id="UP000351155">
    <property type="component" value="Unassembled WGS sequence"/>
</dbReference>
<gene>
    <name evidence="2" type="ORF">NCTC12126_04719</name>
</gene>
<evidence type="ECO:0000313" key="2">
    <source>
        <dbReference type="EMBL" id="VFS42860.1"/>
    </source>
</evidence>
<reference evidence="2 3" key="1">
    <citation type="submission" date="2019-03" db="EMBL/GenBank/DDBJ databases">
        <authorList>
            <consortium name="Pathogen Informatics"/>
        </authorList>
    </citation>
    <scope>NUCLEOTIDE SEQUENCE [LARGE SCALE GENOMIC DNA]</scope>
    <source>
        <strain evidence="2 3">NCTC12126</strain>
    </source>
</reference>